<reference evidence="2 3" key="1">
    <citation type="submission" date="2020-07" db="EMBL/GenBank/DDBJ databases">
        <title>Roseicoccus Jingziensis gen. nov., sp. nov., isolated from coastal seawater.</title>
        <authorList>
            <person name="Feng X."/>
        </authorList>
    </citation>
    <scope>NUCLEOTIDE SEQUENCE [LARGE SCALE GENOMIC DNA]</scope>
    <source>
        <strain evidence="2 3">N1E253</strain>
    </source>
</reference>
<keyword evidence="1" id="KW-0812">Transmembrane</keyword>
<sequence length="46" mass="4998">MKSCLSLILALVIVIGFVGTAIFLWYGSSTTEFSEGPFTDTPVEKK</sequence>
<gene>
    <name evidence="2" type="ORF">HW115_10430</name>
</gene>
<keyword evidence="1" id="KW-0472">Membrane</keyword>
<feature type="transmembrane region" description="Helical" evidence="1">
    <location>
        <begin position="7"/>
        <end position="26"/>
    </location>
</feature>
<evidence type="ECO:0000313" key="3">
    <source>
        <dbReference type="Proteomes" id="UP000557872"/>
    </source>
</evidence>
<dbReference type="EMBL" id="JACBAZ010000004">
    <property type="protein sequence ID" value="NWK56028.1"/>
    <property type="molecule type" value="Genomic_DNA"/>
</dbReference>
<comment type="caution">
    <text evidence="2">The sequence shown here is derived from an EMBL/GenBank/DDBJ whole genome shotgun (WGS) entry which is preliminary data.</text>
</comment>
<keyword evidence="3" id="KW-1185">Reference proteome</keyword>
<accession>A0A851GE34</accession>
<organism evidence="2 3">
    <name type="scientific">Oceaniferula marina</name>
    <dbReference type="NCBI Taxonomy" id="2748318"/>
    <lineage>
        <taxon>Bacteria</taxon>
        <taxon>Pseudomonadati</taxon>
        <taxon>Verrucomicrobiota</taxon>
        <taxon>Verrucomicrobiia</taxon>
        <taxon>Verrucomicrobiales</taxon>
        <taxon>Verrucomicrobiaceae</taxon>
        <taxon>Oceaniferula</taxon>
    </lineage>
</organism>
<evidence type="ECO:0000313" key="2">
    <source>
        <dbReference type="EMBL" id="NWK56028.1"/>
    </source>
</evidence>
<keyword evidence="1" id="KW-1133">Transmembrane helix</keyword>
<protein>
    <submittedName>
        <fullName evidence="2">Uncharacterized protein</fullName>
    </submittedName>
</protein>
<dbReference type="RefSeq" id="WP_178932645.1">
    <property type="nucleotide sequence ID" value="NZ_JACBAZ010000004.1"/>
</dbReference>
<name>A0A851GE34_9BACT</name>
<dbReference type="AlphaFoldDB" id="A0A851GE34"/>
<evidence type="ECO:0000256" key="1">
    <source>
        <dbReference type="SAM" id="Phobius"/>
    </source>
</evidence>
<proteinExistence type="predicted"/>
<dbReference type="Proteomes" id="UP000557872">
    <property type="component" value="Unassembled WGS sequence"/>
</dbReference>